<dbReference type="OrthoDB" id="10254930at2759"/>
<dbReference type="GO" id="GO:0036435">
    <property type="term" value="F:K48-linked polyubiquitin modification-dependent protein binding"/>
    <property type="evidence" value="ECO:0007669"/>
    <property type="project" value="TreeGrafter"/>
</dbReference>
<dbReference type="GO" id="GO:0032435">
    <property type="term" value="P:negative regulation of proteasomal ubiquitin-dependent protein catabolic process"/>
    <property type="evidence" value="ECO:0007669"/>
    <property type="project" value="TreeGrafter"/>
</dbReference>
<evidence type="ECO:0000256" key="3">
    <source>
        <dbReference type="ARBA" id="ARBA00023054"/>
    </source>
</evidence>
<comment type="subcellular location">
    <subcellularLocation>
        <location evidence="1">Cytoplasm</location>
    </subcellularLocation>
</comment>
<dbReference type="eggNOG" id="KOG2689">
    <property type="taxonomic scope" value="Eukaryota"/>
</dbReference>
<evidence type="ECO:0000256" key="2">
    <source>
        <dbReference type="ARBA" id="ARBA00022490"/>
    </source>
</evidence>
<keyword evidence="3" id="KW-0175">Coiled coil</keyword>
<dbReference type="InterPro" id="IPR013087">
    <property type="entry name" value="Znf_C2H2_type"/>
</dbReference>
<feature type="compositionally biased region" description="Low complexity" evidence="5">
    <location>
        <begin position="215"/>
        <end position="225"/>
    </location>
</feature>
<dbReference type="CDD" id="cd01767">
    <property type="entry name" value="UBX"/>
    <property type="match status" value="1"/>
</dbReference>
<dbReference type="AlphaFoldDB" id="R8BRF1"/>
<dbReference type="RefSeq" id="XP_007913357.1">
    <property type="nucleotide sequence ID" value="XM_007915166.1"/>
</dbReference>
<dbReference type="SUPFAM" id="SSF46934">
    <property type="entry name" value="UBA-like"/>
    <property type="match status" value="1"/>
</dbReference>
<dbReference type="GeneID" id="19322860"/>
<dbReference type="PROSITE" id="PS00028">
    <property type="entry name" value="ZINC_FINGER_C2H2_1"/>
    <property type="match status" value="1"/>
</dbReference>
<evidence type="ECO:0000256" key="1">
    <source>
        <dbReference type="ARBA" id="ARBA00004496"/>
    </source>
</evidence>
<dbReference type="Pfam" id="PF00789">
    <property type="entry name" value="UBX"/>
    <property type="match status" value="1"/>
</dbReference>
<reference evidence="8" key="1">
    <citation type="journal article" date="2013" name="Genome Announc.">
        <title>Draft genome sequence of the ascomycete Phaeoacremonium aleophilum strain UCR-PA7, a causal agent of the esca disease complex in grapevines.</title>
        <authorList>
            <person name="Blanco-Ulate B."/>
            <person name="Rolshausen P."/>
            <person name="Cantu D."/>
        </authorList>
    </citation>
    <scope>NUCLEOTIDE SEQUENCE [LARGE SCALE GENOMIC DNA]</scope>
    <source>
        <strain evidence="8">UCR-PA7</strain>
    </source>
</reference>
<dbReference type="GO" id="GO:1903094">
    <property type="term" value="P:negative regulation of protein K48-linked deubiquitination"/>
    <property type="evidence" value="ECO:0007669"/>
    <property type="project" value="TreeGrafter"/>
</dbReference>
<dbReference type="GO" id="GO:0031397">
    <property type="term" value="P:negative regulation of protein ubiquitination"/>
    <property type="evidence" value="ECO:0007669"/>
    <property type="project" value="TreeGrafter"/>
</dbReference>
<dbReference type="InterPro" id="IPR029071">
    <property type="entry name" value="Ubiquitin-like_domsf"/>
</dbReference>
<dbReference type="GO" id="GO:0008270">
    <property type="term" value="F:zinc ion binding"/>
    <property type="evidence" value="ECO:0007669"/>
    <property type="project" value="UniProtKB-KW"/>
</dbReference>
<dbReference type="Gene3D" id="1.10.8.10">
    <property type="entry name" value="DNA helicase RuvA subunit, C-terminal domain"/>
    <property type="match status" value="1"/>
</dbReference>
<keyword evidence="4" id="KW-0862">Zinc</keyword>
<dbReference type="GO" id="GO:0005634">
    <property type="term" value="C:nucleus"/>
    <property type="evidence" value="ECO:0007669"/>
    <property type="project" value="TreeGrafter"/>
</dbReference>
<name>R8BRF1_PHAM7</name>
<dbReference type="SUPFAM" id="SSF54236">
    <property type="entry name" value="Ubiquitin-like"/>
    <property type="match status" value="1"/>
</dbReference>
<evidence type="ECO:0000256" key="5">
    <source>
        <dbReference type="SAM" id="MobiDB-lite"/>
    </source>
</evidence>
<feature type="region of interest" description="Disordered" evidence="5">
    <location>
        <begin position="93"/>
        <end position="234"/>
    </location>
</feature>
<proteinExistence type="predicted"/>
<accession>R8BRF1</accession>
<evidence type="ECO:0000313" key="7">
    <source>
        <dbReference type="EMBL" id="EOO01916.1"/>
    </source>
</evidence>
<dbReference type="InterPro" id="IPR009060">
    <property type="entry name" value="UBA-like_sf"/>
</dbReference>
<dbReference type="GO" id="GO:0005737">
    <property type="term" value="C:cytoplasm"/>
    <property type="evidence" value="ECO:0007669"/>
    <property type="project" value="UniProtKB-SubCell"/>
</dbReference>
<keyword evidence="8" id="KW-1185">Reference proteome</keyword>
<evidence type="ECO:0000259" key="6">
    <source>
        <dbReference type="PROSITE" id="PS50157"/>
    </source>
</evidence>
<evidence type="ECO:0000313" key="8">
    <source>
        <dbReference type="Proteomes" id="UP000014074"/>
    </source>
</evidence>
<keyword evidence="2" id="KW-0963">Cytoplasm</keyword>
<evidence type="ECO:0000256" key="4">
    <source>
        <dbReference type="PROSITE-ProRule" id="PRU00042"/>
    </source>
</evidence>
<sequence length="310" mass="34364">MGQSDLDVLLDMGFDKARAELAVKKSGGLQGALEWLEKTQDKPLEDLQNEAKEDELEAAGPTISSVEGEVAKSLVCNECGKKFRNHAAAEFHASKTEHTDFSESTEEIAPLTEEEKKARLEEMRQKLKEKRANQAILDKEDAKRNEQIRLKSTRETQDAKEELKRKEQLKEAAAKRQEKLADQEAKKAIKAKIEADKRERQRKAEEAKAAREGRAVQAAAPVAATPAPPQRTVSHNEARLRLQLPSGNVQKTFPADTTLFEVAQALESEGTHVKTFTMTFPRKVFEASGIDSGKTLREAGLVPSGVLIVQ</sequence>
<dbReference type="KEGG" id="tmn:UCRPA7_2595"/>
<dbReference type="PANTHER" id="PTHR46340">
    <property type="entry name" value="UBX DOMAIN-CONTAINING PROTEIN 1"/>
    <property type="match status" value="1"/>
</dbReference>
<dbReference type="PANTHER" id="PTHR46340:SF1">
    <property type="entry name" value="UBX DOMAIN-CONTAINING PROTEIN 1"/>
    <property type="match status" value="1"/>
</dbReference>
<keyword evidence="4" id="KW-0863">Zinc-finger</keyword>
<protein>
    <submittedName>
        <fullName evidence="7">Putative ubx domain protein</fullName>
    </submittedName>
</protein>
<dbReference type="PROSITE" id="PS50157">
    <property type="entry name" value="ZINC_FINGER_C2H2_2"/>
    <property type="match status" value="1"/>
</dbReference>
<dbReference type="Proteomes" id="UP000014074">
    <property type="component" value="Unassembled WGS sequence"/>
</dbReference>
<organism evidence="7 8">
    <name type="scientific">Phaeoacremonium minimum (strain UCR-PA7)</name>
    <name type="common">Esca disease fungus</name>
    <name type="synonym">Togninia minima</name>
    <dbReference type="NCBI Taxonomy" id="1286976"/>
    <lineage>
        <taxon>Eukaryota</taxon>
        <taxon>Fungi</taxon>
        <taxon>Dikarya</taxon>
        <taxon>Ascomycota</taxon>
        <taxon>Pezizomycotina</taxon>
        <taxon>Sordariomycetes</taxon>
        <taxon>Sordariomycetidae</taxon>
        <taxon>Togniniales</taxon>
        <taxon>Togniniaceae</taxon>
        <taxon>Phaeoacremonium</taxon>
    </lineage>
</organism>
<gene>
    <name evidence="7" type="ORF">UCRPA7_2595</name>
</gene>
<feature type="domain" description="C2H2-type" evidence="6">
    <location>
        <begin position="74"/>
        <end position="103"/>
    </location>
</feature>
<dbReference type="Gene3D" id="3.10.20.90">
    <property type="entry name" value="Phosphatidylinositol 3-kinase Catalytic Subunit, Chain A, domain 1"/>
    <property type="match status" value="1"/>
</dbReference>
<feature type="compositionally biased region" description="Basic and acidic residues" evidence="5">
    <location>
        <begin position="113"/>
        <end position="214"/>
    </location>
</feature>
<dbReference type="InterPro" id="IPR001012">
    <property type="entry name" value="UBX_dom"/>
</dbReference>
<dbReference type="EMBL" id="KB932948">
    <property type="protein sequence ID" value="EOO01916.1"/>
    <property type="molecule type" value="Genomic_DNA"/>
</dbReference>
<dbReference type="HOGENOM" id="CLU_047594_0_0_1"/>
<keyword evidence="4" id="KW-0479">Metal-binding</keyword>